<organism evidence="3 4">
    <name type="scientific">Pyrenophora teres f. teres</name>
    <dbReference type="NCBI Taxonomy" id="97479"/>
    <lineage>
        <taxon>Eukaryota</taxon>
        <taxon>Fungi</taxon>
        <taxon>Dikarya</taxon>
        <taxon>Ascomycota</taxon>
        <taxon>Pezizomycotina</taxon>
        <taxon>Dothideomycetes</taxon>
        <taxon>Pleosporomycetidae</taxon>
        <taxon>Pleosporales</taxon>
        <taxon>Pleosporineae</taxon>
        <taxon>Pleosporaceae</taxon>
        <taxon>Pyrenophora</taxon>
    </lineage>
</organism>
<gene>
    <name evidence="3" type="ORF">PTTW11_04941</name>
</gene>
<reference evidence="3" key="1">
    <citation type="submission" date="2021-02" db="EMBL/GenBank/DDBJ databases">
        <authorList>
            <person name="Syme A R."/>
            <person name="Syme A R."/>
            <person name="Moolhuijzen P."/>
        </authorList>
    </citation>
    <scope>NUCLEOTIDE SEQUENCE</scope>
    <source>
        <strain evidence="3">W1-1</strain>
    </source>
</reference>
<feature type="region of interest" description="Disordered" evidence="1">
    <location>
        <begin position="330"/>
        <end position="476"/>
    </location>
</feature>
<keyword evidence="2" id="KW-1133">Transmembrane helix</keyword>
<evidence type="ECO:0000256" key="1">
    <source>
        <dbReference type="SAM" id="MobiDB-lite"/>
    </source>
</evidence>
<keyword evidence="2" id="KW-0812">Transmembrane</keyword>
<evidence type="ECO:0000313" key="4">
    <source>
        <dbReference type="Proteomes" id="UP000472372"/>
    </source>
</evidence>
<accession>A0A6Y9WJA8</accession>
<feature type="transmembrane region" description="Helical" evidence="2">
    <location>
        <begin position="861"/>
        <end position="882"/>
    </location>
</feature>
<feature type="compositionally biased region" description="Basic residues" evidence="1">
    <location>
        <begin position="445"/>
        <end position="455"/>
    </location>
</feature>
<feature type="region of interest" description="Disordered" evidence="1">
    <location>
        <begin position="1"/>
        <end position="38"/>
    </location>
</feature>
<evidence type="ECO:0000313" key="3">
    <source>
        <dbReference type="EMBL" id="CAE7032174.1"/>
    </source>
</evidence>
<feature type="region of interest" description="Disordered" evidence="1">
    <location>
        <begin position="769"/>
        <end position="799"/>
    </location>
</feature>
<sequence>MTSNIASPFPLRSNPNQPLNSDLKTPDTGRDTPLPQYEKTQSVPFTLNLQGDARNPGQFQLVFNIGSKPQLQHGIPLGNTSSTLSNSKVEPTYYAPEFLKKVVPDWNVSFSRSDSTASTQSKRLSDIGAKIKKTGKGYVVRLLKRSAADTDQIAEVDLGQHALTKQDLLEQALTGSVSETHELGDTCKPADLYAPPVPLSDTDIEHHSFPETEPNSGSQLPRTDVFEIGTSNEDGVQRPQQSSTPMQALPDVPSPKDLTYNNVVRNSIAEDSLSDAETLIPEVRIYNEQTDFERFFGNTSVVPTRSASISSIVKTPTRGLSIRAVHKRVEKRPRYSTKSRVTSLDLRRSDAQKSIKCRPSPMTFAESSVLRERVRASPRNSTDDSLEVGEHSTWQHPIRNTGTVNPRHLRHVSADDLQIPPVSKGRLRLQTNIPQAKSAQVSPIARRRKSPRIRKPISSSASPTDPEDVVVRSSPEWTEVNHSDELREALKKVLGSTVPKFEDGHAEGITPKQILPEIIGPVDNEKIGEIPLPSEVEIRSASANVRSPTLMYWGLALSALSDKAYEGFKLLRDTFGTEPPVPRGHVRVRWTCSCGESLYDDFIEQRPNAARLLEAFLNRPRAHTPRGSNSQGSSVSSMASIFDASSRTSTLATPVSTYGGSASWARGNDASKCSPSRTRANDPFSFRISPFDTESWLLTCANEGRLTPKIVHLDVNQGRIRSDKDLALVLREHYNQLNHRWFNWARLRGLTTIEFVQFEVHRNRFADIRATPSMPPKSATSSASTAGPNKSAGPSQHPYNFEPNDLLPPVGSAYLVHLFKHPIDYDGETITYLRSPKRRERLEFGMGWGVHLVEGFLAQRVWAVMMATFGLGSMAFAILWTLKKGDVQGAFGVAQWVIGIAVLLVGGLQAWLE</sequence>
<protein>
    <submittedName>
        <fullName evidence="3">Uncharacterized protein</fullName>
    </submittedName>
</protein>
<feature type="region of interest" description="Disordered" evidence="1">
    <location>
        <begin position="651"/>
        <end position="678"/>
    </location>
</feature>
<feature type="compositionally biased region" description="Polar residues" evidence="1">
    <location>
        <begin position="392"/>
        <end position="404"/>
    </location>
</feature>
<feature type="compositionally biased region" description="Polar residues" evidence="1">
    <location>
        <begin position="229"/>
        <end position="246"/>
    </location>
</feature>
<keyword evidence="2" id="KW-0472">Membrane</keyword>
<feature type="region of interest" description="Disordered" evidence="1">
    <location>
        <begin position="196"/>
        <end position="258"/>
    </location>
</feature>
<dbReference type="EMBL" id="HG992980">
    <property type="protein sequence ID" value="CAE7032174.1"/>
    <property type="molecule type" value="Genomic_DNA"/>
</dbReference>
<dbReference type="AlphaFoldDB" id="A0A6Y9WJA8"/>
<proteinExistence type="predicted"/>
<feature type="compositionally biased region" description="Polar residues" evidence="1">
    <location>
        <begin position="13"/>
        <end position="23"/>
    </location>
</feature>
<dbReference type="Proteomes" id="UP000472372">
    <property type="component" value="Chromosome 4"/>
</dbReference>
<feature type="compositionally biased region" description="Polar residues" evidence="1">
    <location>
        <begin position="651"/>
        <end position="660"/>
    </location>
</feature>
<name>A0A6Y9WJA8_9PLEO</name>
<evidence type="ECO:0000256" key="2">
    <source>
        <dbReference type="SAM" id="Phobius"/>
    </source>
</evidence>
<feature type="compositionally biased region" description="Polar residues" evidence="1">
    <location>
        <begin position="429"/>
        <end position="441"/>
    </location>
</feature>
<feature type="transmembrane region" description="Helical" evidence="2">
    <location>
        <begin position="889"/>
        <end position="912"/>
    </location>
</feature>
<feature type="compositionally biased region" description="Low complexity" evidence="1">
    <location>
        <begin position="770"/>
        <end position="788"/>
    </location>
</feature>